<name>A0AAV6R8X8_SOLSE</name>
<accession>A0AAV6R8X8</accession>
<dbReference type="EMBL" id="JAGKHQ010000012">
    <property type="protein sequence ID" value="KAG7501475.1"/>
    <property type="molecule type" value="Genomic_DNA"/>
</dbReference>
<proteinExistence type="predicted"/>
<keyword evidence="2" id="KW-1185">Reference proteome</keyword>
<dbReference type="AlphaFoldDB" id="A0AAV6R8X8"/>
<reference evidence="1 2" key="1">
    <citation type="journal article" date="2021" name="Sci. Rep.">
        <title>Chromosome anchoring in Senegalese sole (Solea senegalensis) reveals sex-associated markers and genome rearrangements in flatfish.</title>
        <authorList>
            <person name="Guerrero-Cozar I."/>
            <person name="Gomez-Garrido J."/>
            <person name="Berbel C."/>
            <person name="Martinez-Blanch J.F."/>
            <person name="Alioto T."/>
            <person name="Claros M.G."/>
            <person name="Gagnaire P.A."/>
            <person name="Manchado M."/>
        </authorList>
    </citation>
    <scope>NUCLEOTIDE SEQUENCE [LARGE SCALE GENOMIC DNA]</scope>
    <source>
        <strain evidence="1">Sse05_10M</strain>
    </source>
</reference>
<evidence type="ECO:0000313" key="1">
    <source>
        <dbReference type="EMBL" id="KAG7501475.1"/>
    </source>
</evidence>
<comment type="caution">
    <text evidence="1">The sequence shown here is derived from an EMBL/GenBank/DDBJ whole genome shotgun (WGS) entry which is preliminary data.</text>
</comment>
<protein>
    <submittedName>
        <fullName evidence="1">Uncharacterized protein</fullName>
    </submittedName>
</protein>
<organism evidence="1 2">
    <name type="scientific">Solea senegalensis</name>
    <name type="common">Senegalese sole</name>
    <dbReference type="NCBI Taxonomy" id="28829"/>
    <lineage>
        <taxon>Eukaryota</taxon>
        <taxon>Metazoa</taxon>
        <taxon>Chordata</taxon>
        <taxon>Craniata</taxon>
        <taxon>Vertebrata</taxon>
        <taxon>Euteleostomi</taxon>
        <taxon>Actinopterygii</taxon>
        <taxon>Neopterygii</taxon>
        <taxon>Teleostei</taxon>
        <taxon>Neoteleostei</taxon>
        <taxon>Acanthomorphata</taxon>
        <taxon>Carangaria</taxon>
        <taxon>Pleuronectiformes</taxon>
        <taxon>Pleuronectoidei</taxon>
        <taxon>Soleidae</taxon>
        <taxon>Solea</taxon>
    </lineage>
</organism>
<gene>
    <name evidence="1" type="ORF">JOB18_000439</name>
</gene>
<dbReference type="Proteomes" id="UP000693946">
    <property type="component" value="Linkage Group LG2"/>
</dbReference>
<evidence type="ECO:0000313" key="2">
    <source>
        <dbReference type="Proteomes" id="UP000693946"/>
    </source>
</evidence>
<sequence>MDQRESCTTSKAAASCEGKIPLEPQRERINVNSLSFCNTYIMSAVNVSLHKTKEETLQTETCGTLDGEDCVVGCALRSSVRQAAAAITRCAQLCVQVMVCLTLHAFSIKTTGSQLPQSELRVFAKKTDTKKLNPAWTVEMQEHSS</sequence>